<protein>
    <submittedName>
        <fullName evidence="1">Putative secreted protein</fullName>
    </submittedName>
</protein>
<organism evidence="1">
    <name type="scientific">Ixodes ricinus</name>
    <name type="common">Common tick</name>
    <name type="synonym">Acarus ricinus</name>
    <dbReference type="NCBI Taxonomy" id="34613"/>
    <lineage>
        <taxon>Eukaryota</taxon>
        <taxon>Metazoa</taxon>
        <taxon>Ecdysozoa</taxon>
        <taxon>Arthropoda</taxon>
        <taxon>Chelicerata</taxon>
        <taxon>Arachnida</taxon>
        <taxon>Acari</taxon>
        <taxon>Parasitiformes</taxon>
        <taxon>Ixodida</taxon>
        <taxon>Ixodoidea</taxon>
        <taxon>Ixodidae</taxon>
        <taxon>Ixodinae</taxon>
        <taxon>Ixodes</taxon>
    </lineage>
</organism>
<proteinExistence type="predicted"/>
<name>A0A6B0TWH0_IXORI</name>
<sequence>MMWARCPQKAMPKSKPIFALFAGSGGGSGGGARPGRSVSARRAVGVRAAMAAASWCWWRGPVGGRAFTFVSPAGGVPWMH</sequence>
<accession>A0A6B0TWH0</accession>
<dbReference type="AlphaFoldDB" id="A0A6B0TWH0"/>
<reference evidence="1" key="1">
    <citation type="submission" date="2019-12" db="EMBL/GenBank/DDBJ databases">
        <title>An insight into the sialome of adult female Ixodes ricinus ticks feeding for 6 days.</title>
        <authorList>
            <person name="Perner J."/>
            <person name="Ribeiro J.M.C."/>
        </authorList>
    </citation>
    <scope>NUCLEOTIDE SEQUENCE</scope>
    <source>
        <strain evidence="1">Semi-engorged</strain>
        <tissue evidence="1">Salivary glands</tissue>
    </source>
</reference>
<evidence type="ECO:0000313" key="1">
    <source>
        <dbReference type="EMBL" id="MXU84402.1"/>
    </source>
</evidence>
<dbReference type="EMBL" id="GIFC01002319">
    <property type="protein sequence ID" value="MXU84402.1"/>
    <property type="molecule type" value="Transcribed_RNA"/>
</dbReference>